<dbReference type="NCBIfam" id="TIGR00238">
    <property type="entry name" value="KamA family radical SAM protein"/>
    <property type="match status" value="1"/>
</dbReference>
<dbReference type="PANTHER" id="PTHR30538:SF0">
    <property type="entry name" value="L-LYSINE 2,3-AMINOMUTASE AQ_1632-RELATED"/>
    <property type="match status" value="1"/>
</dbReference>
<protein>
    <submittedName>
        <fullName evidence="10">KamA family radical SAM protein</fullName>
    </submittedName>
</protein>
<keyword evidence="4 8" id="KW-0479">Metal-binding</keyword>
<evidence type="ECO:0000256" key="3">
    <source>
        <dbReference type="ARBA" id="ARBA00022691"/>
    </source>
</evidence>
<comment type="cofactor">
    <cofactor evidence="1">
        <name>pyridoxal 5'-phosphate</name>
        <dbReference type="ChEBI" id="CHEBI:597326"/>
    </cofactor>
</comment>
<evidence type="ECO:0000256" key="1">
    <source>
        <dbReference type="ARBA" id="ARBA00001933"/>
    </source>
</evidence>
<dbReference type="PANTHER" id="PTHR30538">
    <property type="entry name" value="LYSINE 2,3-AMINOMUTASE-RELATED"/>
    <property type="match status" value="1"/>
</dbReference>
<dbReference type="InterPro" id="IPR058240">
    <property type="entry name" value="rSAM_sf"/>
</dbReference>
<dbReference type="PROSITE" id="PS51918">
    <property type="entry name" value="RADICAL_SAM"/>
    <property type="match status" value="1"/>
</dbReference>
<evidence type="ECO:0000256" key="7">
    <source>
        <dbReference type="ARBA" id="ARBA00023014"/>
    </source>
</evidence>
<dbReference type="SFLD" id="SFLDS00029">
    <property type="entry name" value="Radical_SAM"/>
    <property type="match status" value="1"/>
</dbReference>
<keyword evidence="6" id="KW-0408">Iron</keyword>
<evidence type="ECO:0000256" key="8">
    <source>
        <dbReference type="PIRSR" id="PIRSR004911-1"/>
    </source>
</evidence>
<dbReference type="SFLD" id="SFLDG01070">
    <property type="entry name" value="PLP-dependent"/>
    <property type="match status" value="1"/>
</dbReference>
<feature type="binding site" evidence="8">
    <location>
        <position position="113"/>
    </location>
    <ligand>
        <name>[4Fe-4S] cluster</name>
        <dbReference type="ChEBI" id="CHEBI:49883"/>
        <note>4Fe-4S-S-AdoMet</note>
    </ligand>
</feature>
<proteinExistence type="predicted"/>
<feature type="binding site" evidence="8">
    <location>
        <position position="106"/>
    </location>
    <ligand>
        <name>[4Fe-4S] cluster</name>
        <dbReference type="ChEBI" id="CHEBI:49883"/>
        <note>4Fe-4S-S-AdoMet</note>
    </ligand>
</feature>
<dbReference type="GO" id="GO:0051539">
    <property type="term" value="F:4 iron, 4 sulfur cluster binding"/>
    <property type="evidence" value="ECO:0007669"/>
    <property type="project" value="UniProtKB-KW"/>
</dbReference>
<keyword evidence="3" id="KW-0949">S-adenosyl-L-methionine</keyword>
<evidence type="ECO:0000256" key="6">
    <source>
        <dbReference type="ARBA" id="ARBA00023004"/>
    </source>
</evidence>
<dbReference type="EMBL" id="DVHH01000078">
    <property type="protein sequence ID" value="HIR54554.1"/>
    <property type="molecule type" value="Genomic_DNA"/>
</dbReference>
<dbReference type="InterPro" id="IPR013785">
    <property type="entry name" value="Aldolase_TIM"/>
</dbReference>
<reference evidence="10" key="1">
    <citation type="submission" date="2020-10" db="EMBL/GenBank/DDBJ databases">
        <authorList>
            <person name="Gilroy R."/>
        </authorList>
    </citation>
    <scope>NUCLEOTIDE SEQUENCE</scope>
    <source>
        <strain evidence="10">ChiGjej3B3-7149</strain>
    </source>
</reference>
<dbReference type="Proteomes" id="UP000824238">
    <property type="component" value="Unassembled WGS sequence"/>
</dbReference>
<name>A0A9D1DKE5_9FIRM</name>
<sequence>MSWQKELENSVRSMDALVQRLGLSPEEAERREEIAERFPMMITPYYLSLVDTSNPDDPIARMCIPSTDEMDPDGEFDTSGEASNTKLEGLQHKYPPTVLLLSTNQCAMYCRHCFRKRMVGLTVDELNRVADEAIAYVSEHREVTNVLISGGDSLMNPNSVIERYLEGLCAIDHLDFIRFGSRLPVTLPERIYGDPELLDMFERYAKEKALVVVSQFNHPRELTPQARRAVWELLSRGVQVRNQTVLLRGVNDRPEVLGALLAGLTAMNVAPYYIFQCRPVRGVKGRFQVPLAEGIGIVDGAKSMQNGLGKAVRYAMSHPRGKIEVIGRLPGSDEVVFKFHQNKYPEDSARIFTRKLGEHDTWLDEELMPE</sequence>
<evidence type="ECO:0000256" key="4">
    <source>
        <dbReference type="ARBA" id="ARBA00022723"/>
    </source>
</evidence>
<gene>
    <name evidence="10" type="ORF">IAD36_02990</name>
</gene>
<feature type="binding site" evidence="8">
    <location>
        <position position="110"/>
    </location>
    <ligand>
        <name>[4Fe-4S] cluster</name>
        <dbReference type="ChEBI" id="CHEBI:49883"/>
        <note>4Fe-4S-S-AdoMet</note>
    </ligand>
</feature>
<reference evidence="10" key="2">
    <citation type="journal article" date="2021" name="PeerJ">
        <title>Extensive microbial diversity within the chicken gut microbiome revealed by metagenomics and culture.</title>
        <authorList>
            <person name="Gilroy R."/>
            <person name="Ravi A."/>
            <person name="Getino M."/>
            <person name="Pursley I."/>
            <person name="Horton D.L."/>
            <person name="Alikhan N.F."/>
            <person name="Baker D."/>
            <person name="Gharbi K."/>
            <person name="Hall N."/>
            <person name="Watson M."/>
            <person name="Adriaenssens E.M."/>
            <person name="Foster-Nyarko E."/>
            <person name="Jarju S."/>
            <person name="Secka A."/>
            <person name="Antonio M."/>
            <person name="Oren A."/>
            <person name="Chaudhuri R.R."/>
            <person name="La Ragione R."/>
            <person name="Hildebrand F."/>
            <person name="Pallen M.J."/>
        </authorList>
    </citation>
    <scope>NUCLEOTIDE SEQUENCE</scope>
    <source>
        <strain evidence="10">ChiGjej3B3-7149</strain>
    </source>
</reference>
<accession>A0A9D1DKE5</accession>
<dbReference type="AlphaFoldDB" id="A0A9D1DKE5"/>
<feature type="domain" description="Radical SAM core" evidence="9">
    <location>
        <begin position="92"/>
        <end position="308"/>
    </location>
</feature>
<evidence type="ECO:0000313" key="10">
    <source>
        <dbReference type="EMBL" id="HIR54554.1"/>
    </source>
</evidence>
<keyword evidence="7 8" id="KW-0411">Iron-sulfur</keyword>
<dbReference type="Gene3D" id="3.20.20.70">
    <property type="entry name" value="Aldolase class I"/>
    <property type="match status" value="1"/>
</dbReference>
<dbReference type="InterPro" id="IPR003739">
    <property type="entry name" value="Lys_aminomutase/Glu_NH3_mut"/>
</dbReference>
<organism evidence="10 11">
    <name type="scientific">Candidatus Scatomorpha intestinigallinarum</name>
    <dbReference type="NCBI Taxonomy" id="2840923"/>
    <lineage>
        <taxon>Bacteria</taxon>
        <taxon>Bacillati</taxon>
        <taxon>Bacillota</taxon>
        <taxon>Clostridia</taxon>
        <taxon>Eubacteriales</taxon>
        <taxon>Candidatus Scatomorpha</taxon>
    </lineage>
</organism>
<dbReference type="GO" id="GO:0046872">
    <property type="term" value="F:metal ion binding"/>
    <property type="evidence" value="ECO:0007669"/>
    <property type="project" value="UniProtKB-KW"/>
</dbReference>
<evidence type="ECO:0000256" key="2">
    <source>
        <dbReference type="ARBA" id="ARBA00022485"/>
    </source>
</evidence>
<dbReference type="GO" id="GO:0003824">
    <property type="term" value="F:catalytic activity"/>
    <property type="evidence" value="ECO:0007669"/>
    <property type="project" value="InterPro"/>
</dbReference>
<evidence type="ECO:0000259" key="9">
    <source>
        <dbReference type="PROSITE" id="PS51918"/>
    </source>
</evidence>
<evidence type="ECO:0000256" key="5">
    <source>
        <dbReference type="ARBA" id="ARBA00022898"/>
    </source>
</evidence>
<dbReference type="SUPFAM" id="SSF102114">
    <property type="entry name" value="Radical SAM enzymes"/>
    <property type="match status" value="1"/>
</dbReference>
<dbReference type="CDD" id="cd01335">
    <property type="entry name" value="Radical_SAM"/>
    <property type="match status" value="1"/>
</dbReference>
<dbReference type="PIRSF" id="PIRSF004911">
    <property type="entry name" value="DUF160"/>
    <property type="match status" value="1"/>
</dbReference>
<keyword evidence="5" id="KW-0663">Pyridoxal phosphate</keyword>
<comment type="caution">
    <text evidence="10">The sequence shown here is derived from an EMBL/GenBank/DDBJ whole genome shotgun (WGS) entry which is preliminary data.</text>
</comment>
<evidence type="ECO:0000313" key="11">
    <source>
        <dbReference type="Proteomes" id="UP000824238"/>
    </source>
</evidence>
<dbReference type="InterPro" id="IPR007197">
    <property type="entry name" value="rSAM"/>
</dbReference>
<keyword evidence="2 8" id="KW-0004">4Fe-4S</keyword>